<name>A0A6C0DV43_9ZZZZ</name>
<evidence type="ECO:0000313" key="2">
    <source>
        <dbReference type="EMBL" id="QHT20504.1"/>
    </source>
</evidence>
<dbReference type="AlphaFoldDB" id="A0A6C0DV43"/>
<reference evidence="2" key="1">
    <citation type="journal article" date="2020" name="Nature">
        <title>Giant virus diversity and host interactions through global metagenomics.</title>
        <authorList>
            <person name="Schulz F."/>
            <person name="Roux S."/>
            <person name="Paez-Espino D."/>
            <person name="Jungbluth S."/>
            <person name="Walsh D.A."/>
            <person name="Denef V.J."/>
            <person name="McMahon K.D."/>
            <person name="Konstantinidis K.T."/>
            <person name="Eloe-Fadrosh E.A."/>
            <person name="Kyrpides N.C."/>
            <person name="Woyke T."/>
        </authorList>
    </citation>
    <scope>NUCLEOTIDE SEQUENCE</scope>
    <source>
        <strain evidence="2">GVMAG-M-3300023174-60</strain>
    </source>
</reference>
<feature type="region of interest" description="Disordered" evidence="1">
    <location>
        <begin position="1"/>
        <end position="25"/>
    </location>
</feature>
<protein>
    <submittedName>
        <fullName evidence="2">Uncharacterized protein</fullName>
    </submittedName>
</protein>
<organism evidence="2">
    <name type="scientific">viral metagenome</name>
    <dbReference type="NCBI Taxonomy" id="1070528"/>
    <lineage>
        <taxon>unclassified sequences</taxon>
        <taxon>metagenomes</taxon>
        <taxon>organismal metagenomes</taxon>
    </lineage>
</organism>
<evidence type="ECO:0000256" key="1">
    <source>
        <dbReference type="SAM" id="MobiDB-lite"/>
    </source>
</evidence>
<proteinExistence type="predicted"/>
<accession>A0A6C0DV43</accession>
<sequence length="166" mass="19848">MSDCESETSKVSKMSADETNNDSRSDTEFYPCIRKGKCKTKYVKLKKYEAKAQKMNLIRSKTFKVINDNLSTAVHDETKFKALLEILKTKNIYKWNTDFEYLYTTSYKLCDIEEYVKQYEALQTAINDDNYSSDSDMDWEERYGRMTRREGRHYICKRMPVHKWLK</sequence>
<dbReference type="EMBL" id="MN739678">
    <property type="protein sequence ID" value="QHT20504.1"/>
    <property type="molecule type" value="Genomic_DNA"/>
</dbReference>